<keyword evidence="3" id="KW-0489">Methyltransferase</keyword>
<gene>
    <name evidence="3" type="ORF">COU01_01500</name>
</gene>
<dbReference type="Pfam" id="PF08421">
    <property type="entry name" value="Methyltransf_13"/>
    <property type="match status" value="1"/>
</dbReference>
<dbReference type="InterPro" id="IPR038576">
    <property type="entry name" value="Methyltransf_Zn-bd_dom_put_sf"/>
</dbReference>
<evidence type="ECO:0000313" key="4">
    <source>
        <dbReference type="Proteomes" id="UP000228510"/>
    </source>
</evidence>
<evidence type="ECO:0000259" key="1">
    <source>
        <dbReference type="Pfam" id="PF08421"/>
    </source>
</evidence>
<dbReference type="InterPro" id="IPR013630">
    <property type="entry name" value="Methyltransf_Zn-bd_dom_put"/>
</dbReference>
<feature type="domain" description="Methyltransferase putative zinc binding" evidence="1">
    <location>
        <begin position="12"/>
        <end position="73"/>
    </location>
</feature>
<dbReference type="Pfam" id="PF08484">
    <property type="entry name" value="Methyltransf_14"/>
    <property type="match status" value="1"/>
</dbReference>
<dbReference type="AlphaFoldDB" id="A0A2H0V0B9"/>
<dbReference type="Pfam" id="PF13489">
    <property type="entry name" value="Methyltransf_23"/>
    <property type="match status" value="1"/>
</dbReference>
<sequence>MSNNKHGFIQQCQICSSNNLETMLAYGHQPIVQNYLTDKQLNEPETTYPLNFCRCQNCGLLQLDYIIDPKLVFPVNYPYRTGLTNMLIRNFQLLADALEKNYNLKPNDLIIDIGSNDGSLLKTFKAKSLRVLGIEPTNAAQDANASGIETIQAYFNANIAKETLKKYGPAKFITLTNAFAHIPDPAKIMQGIEILLDEDGIFVSESQYLLDMMEHLELDTIYHEHLRFYSLKPLQKLFSLTGFSIVDAERIDAAGGSIRVYAKKGQHTATKRVRELIAAEEASGLYDSEKLKQFTDKMIDAKNSLMALLISCKKENARVVAIGSPARSNTLLGFVHIDNQLIDYACEKAGSPKIGLFTPGTHIPVVDEKKLLEDQPEYALILSWHIGDELMKKIRELGYHGKFIIPLPQPKIIKK</sequence>
<dbReference type="GO" id="GO:0032259">
    <property type="term" value="P:methylation"/>
    <property type="evidence" value="ECO:0007669"/>
    <property type="project" value="UniProtKB-KW"/>
</dbReference>
<dbReference type="Gene3D" id="6.10.250.3100">
    <property type="match status" value="1"/>
</dbReference>
<dbReference type="InterPro" id="IPR029063">
    <property type="entry name" value="SAM-dependent_MTases_sf"/>
</dbReference>
<dbReference type="Gene3D" id="3.40.50.150">
    <property type="entry name" value="Vaccinia Virus protein VP39"/>
    <property type="match status" value="1"/>
</dbReference>
<dbReference type="PANTHER" id="PTHR43861">
    <property type="entry name" value="TRANS-ACONITATE 2-METHYLTRANSFERASE-RELATED"/>
    <property type="match status" value="1"/>
</dbReference>
<dbReference type="GO" id="GO:0008168">
    <property type="term" value="F:methyltransferase activity"/>
    <property type="evidence" value="ECO:0007669"/>
    <property type="project" value="UniProtKB-KW"/>
</dbReference>
<keyword evidence="3" id="KW-0808">Transferase</keyword>
<name>A0A2H0V0B9_9BACT</name>
<dbReference type="SUPFAM" id="SSF53335">
    <property type="entry name" value="S-adenosyl-L-methionine-dependent methyltransferases"/>
    <property type="match status" value="1"/>
</dbReference>
<accession>A0A2H0V0B9</accession>
<proteinExistence type="predicted"/>
<dbReference type="InterPro" id="IPR013691">
    <property type="entry name" value="MeTrfase_14"/>
</dbReference>
<dbReference type="Proteomes" id="UP000228510">
    <property type="component" value="Unassembled WGS sequence"/>
</dbReference>
<comment type="caution">
    <text evidence="3">The sequence shown here is derived from an EMBL/GenBank/DDBJ whole genome shotgun (WGS) entry which is preliminary data.</text>
</comment>
<dbReference type="Gene3D" id="3.40.50.720">
    <property type="entry name" value="NAD(P)-binding Rossmann-like Domain"/>
    <property type="match status" value="1"/>
</dbReference>
<feature type="domain" description="C-methyltransferase" evidence="2">
    <location>
        <begin position="254"/>
        <end position="408"/>
    </location>
</feature>
<organism evidence="3 4">
    <name type="scientific">Candidatus Falkowbacteria bacterium CG10_big_fil_rev_8_21_14_0_10_44_15</name>
    <dbReference type="NCBI Taxonomy" id="1974569"/>
    <lineage>
        <taxon>Bacteria</taxon>
        <taxon>Candidatus Falkowiibacteriota</taxon>
    </lineage>
</organism>
<evidence type="ECO:0000259" key="2">
    <source>
        <dbReference type="Pfam" id="PF08484"/>
    </source>
</evidence>
<protein>
    <submittedName>
        <fullName evidence="3">Class I SAM-dependent methyltransferase</fullName>
    </submittedName>
</protein>
<evidence type="ECO:0000313" key="3">
    <source>
        <dbReference type="EMBL" id="PIR92512.1"/>
    </source>
</evidence>
<dbReference type="EMBL" id="PFAT01000021">
    <property type="protein sequence ID" value="PIR92512.1"/>
    <property type="molecule type" value="Genomic_DNA"/>
</dbReference>
<dbReference type="PANTHER" id="PTHR43861:SF5">
    <property type="entry name" value="BLL5978 PROTEIN"/>
    <property type="match status" value="1"/>
</dbReference>
<dbReference type="Gene3D" id="6.20.50.110">
    <property type="entry name" value="Methyltransferase, zinc-binding domain"/>
    <property type="match status" value="1"/>
</dbReference>
<reference evidence="4" key="1">
    <citation type="submission" date="2017-09" db="EMBL/GenBank/DDBJ databases">
        <title>Depth-based differentiation of microbial function through sediment-hosted aquifers and enrichment of novel symbionts in the deep terrestrial subsurface.</title>
        <authorList>
            <person name="Probst A.J."/>
            <person name="Ladd B."/>
            <person name="Jarett J.K."/>
            <person name="Geller-Mcgrath D.E."/>
            <person name="Sieber C.M.K."/>
            <person name="Emerson J.B."/>
            <person name="Anantharaman K."/>
            <person name="Thomas B.C."/>
            <person name="Malmstrom R."/>
            <person name="Stieglmeier M."/>
            <person name="Klingl A."/>
            <person name="Woyke T."/>
            <person name="Ryan C.M."/>
            <person name="Banfield J.F."/>
        </authorList>
    </citation>
    <scope>NUCLEOTIDE SEQUENCE [LARGE SCALE GENOMIC DNA]</scope>
</reference>